<proteinExistence type="predicted"/>
<evidence type="ECO:0000256" key="1">
    <source>
        <dbReference type="SAM" id="SignalP"/>
    </source>
</evidence>
<dbReference type="Proteomes" id="UP001476247">
    <property type="component" value="Unassembled WGS sequence"/>
</dbReference>
<organism evidence="3 4">
    <name type="scientific">Helicostylum pulchrum</name>
    <dbReference type="NCBI Taxonomy" id="562976"/>
    <lineage>
        <taxon>Eukaryota</taxon>
        <taxon>Fungi</taxon>
        <taxon>Fungi incertae sedis</taxon>
        <taxon>Mucoromycota</taxon>
        <taxon>Mucoromycotina</taxon>
        <taxon>Mucoromycetes</taxon>
        <taxon>Mucorales</taxon>
        <taxon>Mucorineae</taxon>
        <taxon>Mucoraceae</taxon>
        <taxon>Helicostylum</taxon>
    </lineage>
</organism>
<evidence type="ECO:0000313" key="4">
    <source>
        <dbReference type="Proteomes" id="UP001476247"/>
    </source>
</evidence>
<sequence length="419" mass="45821">MYTSSFVISVAIAQVALVSADATNFWQSFTSQINPKNITIPSIPQTTSNDPVTECTYYNPDPTLITINNTEWPSIWEVATTNNVNTSSEFTTLYNSIDWTKAPNIPVRTFTAAGGLDFTGYSSASDPDCWWSASVCTKPKLADINADIANCPEPETWGLTYDDGPNCSQNAFYNYLEEQKLKATMFYIGSNVLDWPYGAMRGVLDGHHVAGHTWSHQYTTTLTSQQVLAELYYTAKAIKLATGLTPRYWRPPYGDIDDRVRWIASQLGLTAIMWNLDTDDWEAGFTTTVEAVQKNYDAFETMGTNGTFATSGNIVLTHEINNTTMSLAVTNLPKIMSAYKQVLDVATCYNISQPYFEDFEWTNTLNGSITPAAASGSSSSSAAQGTVTSASINQSSTSGAYQIGPNSLLVITILLAALI</sequence>
<dbReference type="EMBL" id="BAABUJ010000025">
    <property type="protein sequence ID" value="GAA5802817.1"/>
    <property type="molecule type" value="Genomic_DNA"/>
</dbReference>
<name>A0ABP9Y768_9FUNG</name>
<protein>
    <recommendedName>
        <fullName evidence="2">NodB homology domain-containing protein</fullName>
    </recommendedName>
</protein>
<evidence type="ECO:0000259" key="2">
    <source>
        <dbReference type="PROSITE" id="PS51677"/>
    </source>
</evidence>
<dbReference type="PANTHER" id="PTHR10587">
    <property type="entry name" value="GLYCOSYL TRANSFERASE-RELATED"/>
    <property type="match status" value="1"/>
</dbReference>
<dbReference type="CDD" id="cd10952">
    <property type="entry name" value="CE4_MrCDA_like"/>
    <property type="match status" value="1"/>
</dbReference>
<dbReference type="InterPro" id="IPR011330">
    <property type="entry name" value="Glyco_hydro/deAcase_b/a-brl"/>
</dbReference>
<gene>
    <name evidence="3" type="ORF">HPULCUR_008292</name>
</gene>
<feature type="signal peptide" evidence="1">
    <location>
        <begin position="1"/>
        <end position="20"/>
    </location>
</feature>
<dbReference type="Pfam" id="PF01522">
    <property type="entry name" value="Polysacc_deac_1"/>
    <property type="match status" value="1"/>
</dbReference>
<comment type="caution">
    <text evidence="3">The sequence shown here is derived from an EMBL/GenBank/DDBJ whole genome shotgun (WGS) entry which is preliminary data.</text>
</comment>
<dbReference type="InterPro" id="IPR002509">
    <property type="entry name" value="NODB_dom"/>
</dbReference>
<accession>A0ABP9Y768</accession>
<keyword evidence="4" id="KW-1185">Reference proteome</keyword>
<dbReference type="SUPFAM" id="SSF88713">
    <property type="entry name" value="Glycoside hydrolase/deacetylase"/>
    <property type="match status" value="1"/>
</dbReference>
<feature type="chain" id="PRO_5045552704" description="NodB homology domain-containing protein" evidence="1">
    <location>
        <begin position="21"/>
        <end position="419"/>
    </location>
</feature>
<dbReference type="InterPro" id="IPR050248">
    <property type="entry name" value="Polysacc_deacetylase_ArnD"/>
</dbReference>
<dbReference type="PANTHER" id="PTHR10587:SF98">
    <property type="entry name" value="CHITIN DEACETYLASE"/>
    <property type="match status" value="1"/>
</dbReference>
<dbReference type="Gene3D" id="3.20.20.370">
    <property type="entry name" value="Glycoside hydrolase/deacetylase"/>
    <property type="match status" value="1"/>
</dbReference>
<reference evidence="3 4" key="1">
    <citation type="submission" date="2024-04" db="EMBL/GenBank/DDBJ databases">
        <title>genome sequences of Mucor flavus KT1a and Helicostylum pulchrum KT1b strains isolation_sourced from the surface of a dry-aged beef.</title>
        <authorList>
            <person name="Toyotome T."/>
            <person name="Hosono M."/>
            <person name="Torimaru M."/>
            <person name="Fukuda K."/>
            <person name="Mikami N."/>
        </authorList>
    </citation>
    <scope>NUCLEOTIDE SEQUENCE [LARGE SCALE GENOMIC DNA]</scope>
    <source>
        <strain evidence="3 4">KT1b</strain>
    </source>
</reference>
<keyword evidence="1" id="KW-0732">Signal</keyword>
<evidence type="ECO:0000313" key="3">
    <source>
        <dbReference type="EMBL" id="GAA5802817.1"/>
    </source>
</evidence>
<dbReference type="PROSITE" id="PS51677">
    <property type="entry name" value="NODB"/>
    <property type="match status" value="1"/>
</dbReference>
<feature type="domain" description="NodB homology" evidence="2">
    <location>
        <begin position="155"/>
        <end position="348"/>
    </location>
</feature>